<protein>
    <submittedName>
        <fullName evidence="1">Uncharacterized protein</fullName>
    </submittedName>
</protein>
<reference evidence="1 2" key="1">
    <citation type="submission" date="2017-03" db="EMBL/GenBank/DDBJ databases">
        <title>Genomes of endolithic fungi from Antarctica.</title>
        <authorList>
            <person name="Coleine C."/>
            <person name="Masonjones S."/>
            <person name="Stajich J.E."/>
        </authorList>
    </citation>
    <scope>NUCLEOTIDE SEQUENCE [LARGE SCALE GENOMIC DNA]</scope>
    <source>
        <strain evidence="1 2">CCFEE 5187</strain>
    </source>
</reference>
<accession>A0A4U0W8T1</accession>
<dbReference type="AlphaFoldDB" id="A0A4U0W8T1"/>
<evidence type="ECO:0000313" key="1">
    <source>
        <dbReference type="EMBL" id="TKA58757.1"/>
    </source>
</evidence>
<proteinExistence type="predicted"/>
<gene>
    <name evidence="1" type="ORF">B0A49_12919</name>
</gene>
<comment type="caution">
    <text evidence="1">The sequence shown here is derived from an EMBL/GenBank/DDBJ whole genome shotgun (WGS) entry which is preliminary data.</text>
</comment>
<dbReference type="EMBL" id="NAJN01002021">
    <property type="protein sequence ID" value="TKA58757.1"/>
    <property type="molecule type" value="Genomic_DNA"/>
</dbReference>
<name>A0A4U0W8T1_9PEZI</name>
<sequence length="86" mass="9796">MLDGLSVDGLKEAEVEHLEWRKGNQPGSGSQLERRFVGSWGLFTYASLLDQKGLPRRIVVRECYLTYTANDYRPGLVRLKNLRALS</sequence>
<dbReference type="Proteomes" id="UP000308768">
    <property type="component" value="Unassembled WGS sequence"/>
</dbReference>
<keyword evidence="2" id="KW-1185">Reference proteome</keyword>
<evidence type="ECO:0000313" key="2">
    <source>
        <dbReference type="Proteomes" id="UP000308768"/>
    </source>
</evidence>
<organism evidence="1 2">
    <name type="scientific">Cryomyces minteri</name>
    <dbReference type="NCBI Taxonomy" id="331657"/>
    <lineage>
        <taxon>Eukaryota</taxon>
        <taxon>Fungi</taxon>
        <taxon>Dikarya</taxon>
        <taxon>Ascomycota</taxon>
        <taxon>Pezizomycotina</taxon>
        <taxon>Dothideomycetes</taxon>
        <taxon>Dothideomycetes incertae sedis</taxon>
        <taxon>Cryomyces</taxon>
    </lineage>
</organism>